<dbReference type="Proteomes" id="UP000319931">
    <property type="component" value="Unassembled WGS sequence"/>
</dbReference>
<dbReference type="OrthoDB" id="119963at2"/>
<organism evidence="2 3">
    <name type="scientific">Sphingomonas glacialis</name>
    <dbReference type="NCBI Taxonomy" id="658225"/>
    <lineage>
        <taxon>Bacteria</taxon>
        <taxon>Pseudomonadati</taxon>
        <taxon>Pseudomonadota</taxon>
        <taxon>Alphaproteobacteria</taxon>
        <taxon>Sphingomonadales</taxon>
        <taxon>Sphingomonadaceae</taxon>
        <taxon>Sphingomonas</taxon>
    </lineage>
</organism>
<dbReference type="Pfam" id="PF13471">
    <property type="entry name" value="Transglut_core3"/>
    <property type="match status" value="1"/>
</dbReference>
<reference evidence="2 3" key="1">
    <citation type="journal article" date="2019" name="Environ. Microbiol.">
        <title>Species interactions and distinct microbial communities in high Arctic permafrost affected cryosols are associated with the CH4 and CO2 gas fluxes.</title>
        <authorList>
            <person name="Altshuler I."/>
            <person name="Hamel J."/>
            <person name="Turney S."/>
            <person name="Magnuson E."/>
            <person name="Levesque R."/>
            <person name="Greer C."/>
            <person name="Whyte L.G."/>
        </authorList>
    </citation>
    <scope>NUCLEOTIDE SEQUENCE [LARGE SCALE GENOMIC DNA]</scope>
    <source>
        <strain evidence="2 3">E6.1</strain>
    </source>
</reference>
<protein>
    <submittedName>
        <fullName evidence="2">Lasso peptide biosynthesis B2 protein</fullName>
    </submittedName>
</protein>
<keyword evidence="3" id="KW-1185">Reference proteome</keyword>
<accession>A0A502G533</accession>
<dbReference type="InterPro" id="IPR032708">
    <property type="entry name" value="McjB_C"/>
</dbReference>
<dbReference type="NCBIfam" id="NF033537">
    <property type="entry name" value="lasso_biosyn_B2"/>
    <property type="match status" value="1"/>
</dbReference>
<name>A0A502G533_9SPHN</name>
<comment type="caution">
    <text evidence="2">The sequence shown here is derived from an EMBL/GenBank/DDBJ whole genome shotgun (WGS) entry which is preliminary data.</text>
</comment>
<dbReference type="AlphaFoldDB" id="A0A502G533"/>
<evidence type="ECO:0000313" key="3">
    <source>
        <dbReference type="Proteomes" id="UP000319931"/>
    </source>
</evidence>
<dbReference type="EMBL" id="RCZC01000001">
    <property type="protein sequence ID" value="TPG56520.1"/>
    <property type="molecule type" value="Genomic_DNA"/>
</dbReference>
<feature type="domain" description="Microcin J25-processing protein McjB C-terminal" evidence="1">
    <location>
        <begin position="102"/>
        <end position="213"/>
    </location>
</feature>
<dbReference type="InterPro" id="IPR053521">
    <property type="entry name" value="McjB-like"/>
</dbReference>
<evidence type="ECO:0000259" key="1">
    <source>
        <dbReference type="Pfam" id="PF13471"/>
    </source>
</evidence>
<proteinExistence type="predicted"/>
<evidence type="ECO:0000313" key="2">
    <source>
        <dbReference type="EMBL" id="TPG56520.1"/>
    </source>
</evidence>
<gene>
    <name evidence="2" type="ORF">EAH76_03020</name>
</gene>
<sequence length="216" mass="23487">MRLALRLGLSWCICTGKAVFLDLERDRYFCLPEALDQLFLRWASGDALSSEDNARLMASGITQPGEGGPAPAAEFMPASRDLAIVDGTSLSIPDLFAAVAGQFRARRALKRRPLAQIIASLAVHQGAGTLPKDEVRLRRIARAFVTSALFMRAADQCLPRAIAAQQRCRHDGVDSALLFGVRLHPFAAHSWVQAGNAVVVGDLEVVRLYTPILVVR</sequence>